<sequence length="242" mass="27621">PNLQDTSFGLFINSSEFFNVRFIIKSDRYGNPTSWGVTETGVSGVFGVDDPNTTCYFIISPSQIETLQVHLEFTYLINADATVVFPYGKNYYNTTEVTGNIYPNEYSTVGNVSIDGEEISFSNNTFYMNDVTEGKHFLVYEVSNSNYHETKTEPFYVDLTPPQVAFEGIDNNTHITFDTEVSVEIFEITSFSVKMSIDSIIISIEEYDNSYPFNVSKSWWIDYSDLTEGEHTLIIEIKDFFN</sequence>
<dbReference type="AlphaFoldDB" id="X1C8F9"/>
<evidence type="ECO:0000313" key="1">
    <source>
        <dbReference type="EMBL" id="GAG89557.1"/>
    </source>
</evidence>
<comment type="caution">
    <text evidence="1">The sequence shown here is derived from an EMBL/GenBank/DDBJ whole genome shotgun (WGS) entry which is preliminary data.</text>
</comment>
<feature type="non-terminal residue" evidence="1">
    <location>
        <position position="242"/>
    </location>
</feature>
<reference evidence="1" key="1">
    <citation type="journal article" date="2014" name="Front. Microbiol.">
        <title>High frequency of phylogenetically diverse reductive dehalogenase-homologous genes in deep subseafloor sedimentary metagenomes.</title>
        <authorList>
            <person name="Kawai M."/>
            <person name="Futagami T."/>
            <person name="Toyoda A."/>
            <person name="Takaki Y."/>
            <person name="Nishi S."/>
            <person name="Hori S."/>
            <person name="Arai W."/>
            <person name="Tsubouchi T."/>
            <person name="Morono Y."/>
            <person name="Uchiyama I."/>
            <person name="Ito T."/>
            <person name="Fujiyama A."/>
            <person name="Inagaki F."/>
            <person name="Takami H."/>
        </authorList>
    </citation>
    <scope>NUCLEOTIDE SEQUENCE</scope>
    <source>
        <strain evidence="1">Expedition CK06-06</strain>
    </source>
</reference>
<proteinExistence type="predicted"/>
<protein>
    <recommendedName>
        <fullName evidence="2">Bacterial Ig-like domain-containing protein</fullName>
    </recommendedName>
</protein>
<organism evidence="1">
    <name type="scientific">marine sediment metagenome</name>
    <dbReference type="NCBI Taxonomy" id="412755"/>
    <lineage>
        <taxon>unclassified sequences</taxon>
        <taxon>metagenomes</taxon>
        <taxon>ecological metagenomes</taxon>
    </lineage>
</organism>
<gene>
    <name evidence="1" type="ORF">S01H4_27225</name>
</gene>
<dbReference type="EMBL" id="BART01013262">
    <property type="protein sequence ID" value="GAG89557.1"/>
    <property type="molecule type" value="Genomic_DNA"/>
</dbReference>
<accession>X1C8F9</accession>
<evidence type="ECO:0008006" key="2">
    <source>
        <dbReference type="Google" id="ProtNLM"/>
    </source>
</evidence>
<feature type="non-terminal residue" evidence="1">
    <location>
        <position position="1"/>
    </location>
</feature>
<name>X1C8F9_9ZZZZ</name>